<proteinExistence type="predicted"/>
<dbReference type="KEGG" id="hlc:CHINAEXTREME12465"/>
<reference evidence="2 3" key="2">
    <citation type="journal article" date="2014" name="PLoS Genet.">
        <title>Phylogenetically driven sequencing of extremely halophilic archaea reveals strategies for static and dynamic osmo-response.</title>
        <authorList>
            <person name="Becker E.A."/>
            <person name="Seitzer P.M."/>
            <person name="Tritt A."/>
            <person name="Larsen D."/>
            <person name="Krusor M."/>
            <person name="Yao A.I."/>
            <person name="Wu D."/>
            <person name="Madern D."/>
            <person name="Eisen J.A."/>
            <person name="Darling A.E."/>
            <person name="Facciotti M.T."/>
        </authorList>
    </citation>
    <scope>NUCLEOTIDE SEQUENCE [LARGE SCALE GENOMIC DNA]</scope>
    <source>
        <strain evidence="2 3">AJ5</strain>
    </source>
</reference>
<dbReference type="EMBL" id="AOLZ01000038">
    <property type="protein sequence ID" value="EMA33066.1"/>
    <property type="molecule type" value="Genomic_DNA"/>
</dbReference>
<dbReference type="eggNOG" id="arCOG09141">
    <property type="taxonomic scope" value="Archaea"/>
</dbReference>
<accession>M0LHR7</accession>
<dbReference type="STRING" id="358396.CHINAEXTREME_12465"/>
<evidence type="ECO:0000313" key="3">
    <source>
        <dbReference type="Proteomes" id="UP000011555"/>
    </source>
</evidence>
<organism evidence="2 3">
    <name type="scientific">Natronobacterium lacisalsi AJ5</name>
    <dbReference type="NCBI Taxonomy" id="358396"/>
    <lineage>
        <taxon>Archaea</taxon>
        <taxon>Methanobacteriati</taxon>
        <taxon>Methanobacteriota</taxon>
        <taxon>Stenosarchaea group</taxon>
        <taxon>Halobacteria</taxon>
        <taxon>Halobacteriales</taxon>
        <taxon>Natrialbaceae</taxon>
        <taxon>Natronobacterium</taxon>
    </lineage>
</organism>
<dbReference type="AlphaFoldDB" id="M0LHR7"/>
<dbReference type="EMBL" id="CP019285">
    <property type="protein sequence ID" value="APW98537.1"/>
    <property type="molecule type" value="Genomic_DNA"/>
</dbReference>
<gene>
    <name evidence="2" type="ORF">C445_09770</name>
    <name evidence="1" type="ORF">CHINAEXTREME_12465</name>
</gene>
<dbReference type="Proteomes" id="UP000186547">
    <property type="component" value="Chromosome"/>
</dbReference>
<protein>
    <submittedName>
        <fullName evidence="2">Uncharacterized protein</fullName>
    </submittedName>
</protein>
<reference evidence="1 4" key="1">
    <citation type="journal article" date="2011" name="J. Bacteriol.">
        <title>Genome sequence of Halobiforma lacisalsi AJ5, an extremely halophilic archaeon which harbors a bop gene.</title>
        <authorList>
            <person name="Jiang X."/>
            <person name="Wang S."/>
            <person name="Cheng H."/>
            <person name="Huo Y."/>
            <person name="Zhang X."/>
            <person name="Zhu X."/>
            <person name="Han X."/>
            <person name="Ni P."/>
            <person name="Wu M."/>
        </authorList>
    </citation>
    <scope>NUCLEOTIDE SEQUENCE [LARGE SCALE GENOMIC DNA]</scope>
    <source>
        <strain evidence="1 4">AJ5</strain>
    </source>
</reference>
<evidence type="ECO:0000313" key="2">
    <source>
        <dbReference type="EMBL" id="EMA33066.1"/>
    </source>
</evidence>
<reference evidence="1" key="3">
    <citation type="submission" date="2017-01" db="EMBL/GenBank/DDBJ databases">
        <authorList>
            <person name="Mah S.A."/>
            <person name="Swanson W.J."/>
            <person name="Moy G.W."/>
            <person name="Vacquier V.D."/>
        </authorList>
    </citation>
    <scope>NUCLEOTIDE SEQUENCE</scope>
    <source>
        <strain evidence="1">AJ5</strain>
    </source>
</reference>
<evidence type="ECO:0000313" key="1">
    <source>
        <dbReference type="EMBL" id="APW98537.1"/>
    </source>
</evidence>
<evidence type="ECO:0000313" key="4">
    <source>
        <dbReference type="Proteomes" id="UP000186547"/>
    </source>
</evidence>
<dbReference type="Proteomes" id="UP000011555">
    <property type="component" value="Unassembled WGS sequence"/>
</dbReference>
<name>M0LHR7_NATLA</name>
<keyword evidence="3" id="KW-1185">Reference proteome</keyword>
<sequence>MGVPTPLVDSQPSSEFVVSAENVTLEHGDEQAAVVEDMSHVDQVEIDRQDGGTFHVNTTTEQPLTERDRRDAQAIARTNETVRQALADVEQYEMTVEPIQQISADAMETTTLSGLNETSTDNGTETATFSISTGGQNESVTIDRDPTYLEDEATVRVVHPGEDETYYSITVDLETETVTDITDWTDI</sequence>